<comment type="caution">
    <text evidence="7">The sequence shown here is derived from an EMBL/GenBank/DDBJ whole genome shotgun (WGS) entry which is preliminary data.</text>
</comment>
<keyword evidence="3 4" id="KW-0067">ATP-binding</keyword>
<evidence type="ECO:0000259" key="6">
    <source>
        <dbReference type="PROSITE" id="PS50011"/>
    </source>
</evidence>
<proteinExistence type="inferred from homology"/>
<dbReference type="GO" id="GO:0004674">
    <property type="term" value="F:protein serine/threonine kinase activity"/>
    <property type="evidence" value="ECO:0007669"/>
    <property type="project" value="UniProtKB-KW"/>
</dbReference>
<protein>
    <recommendedName>
        <fullName evidence="6">Protein kinase domain-containing protein</fullName>
    </recommendedName>
</protein>
<comment type="similarity">
    <text evidence="5">Belongs to the protein kinase superfamily.</text>
</comment>
<dbReference type="InterPro" id="IPR008271">
    <property type="entry name" value="Ser/Thr_kinase_AS"/>
</dbReference>
<keyword evidence="2 4" id="KW-0547">Nucleotide-binding</keyword>
<gene>
    <name evidence="7" type="ORF">BSTOLATCC_MIC42206</name>
</gene>
<accession>A0AAU9JU17</accession>
<keyword evidence="5" id="KW-0808">Transferase</keyword>
<reference evidence="7" key="1">
    <citation type="submission" date="2021-09" db="EMBL/GenBank/DDBJ databases">
        <authorList>
            <consortium name="AG Swart"/>
            <person name="Singh M."/>
            <person name="Singh A."/>
            <person name="Seah K."/>
            <person name="Emmerich C."/>
        </authorList>
    </citation>
    <scope>NUCLEOTIDE SEQUENCE</scope>
    <source>
        <strain evidence="7">ATCC30299</strain>
    </source>
</reference>
<dbReference type="PANTHER" id="PTHR24347">
    <property type="entry name" value="SERINE/THREONINE-PROTEIN KINASE"/>
    <property type="match status" value="1"/>
</dbReference>
<feature type="domain" description="Protein kinase" evidence="6">
    <location>
        <begin position="27"/>
        <end position="270"/>
    </location>
</feature>
<dbReference type="InterPro" id="IPR017441">
    <property type="entry name" value="Protein_kinase_ATP_BS"/>
</dbReference>
<dbReference type="InterPro" id="IPR000719">
    <property type="entry name" value="Prot_kinase_dom"/>
</dbReference>
<evidence type="ECO:0000313" key="7">
    <source>
        <dbReference type="EMBL" id="CAG9326947.1"/>
    </source>
</evidence>
<dbReference type="Pfam" id="PF00069">
    <property type="entry name" value="Pkinase"/>
    <property type="match status" value="1"/>
</dbReference>
<dbReference type="PROSITE" id="PS00107">
    <property type="entry name" value="PROTEIN_KINASE_ATP"/>
    <property type="match status" value="1"/>
</dbReference>
<dbReference type="SMART" id="SM00220">
    <property type="entry name" value="S_TKc"/>
    <property type="match status" value="1"/>
</dbReference>
<evidence type="ECO:0000256" key="1">
    <source>
        <dbReference type="ARBA" id="ARBA00011245"/>
    </source>
</evidence>
<comment type="subunit">
    <text evidence="1">Monomer.</text>
</comment>
<dbReference type="EMBL" id="CAJZBQ010000041">
    <property type="protein sequence ID" value="CAG9326947.1"/>
    <property type="molecule type" value="Genomic_DNA"/>
</dbReference>
<evidence type="ECO:0000256" key="4">
    <source>
        <dbReference type="PROSITE-ProRule" id="PRU10141"/>
    </source>
</evidence>
<evidence type="ECO:0000256" key="5">
    <source>
        <dbReference type="RuleBase" id="RU000304"/>
    </source>
</evidence>
<dbReference type="AlphaFoldDB" id="A0AAU9JU17"/>
<keyword evidence="5" id="KW-0723">Serine/threonine-protein kinase</keyword>
<dbReference type="Proteomes" id="UP001162131">
    <property type="component" value="Unassembled WGS sequence"/>
</dbReference>
<keyword evidence="5" id="KW-0418">Kinase</keyword>
<feature type="binding site" evidence="4">
    <location>
        <position position="54"/>
    </location>
    <ligand>
        <name>ATP</name>
        <dbReference type="ChEBI" id="CHEBI:30616"/>
    </ligand>
</feature>
<evidence type="ECO:0000256" key="2">
    <source>
        <dbReference type="ARBA" id="ARBA00022741"/>
    </source>
</evidence>
<keyword evidence="8" id="KW-1185">Reference proteome</keyword>
<organism evidence="7 8">
    <name type="scientific">Blepharisma stoltei</name>
    <dbReference type="NCBI Taxonomy" id="1481888"/>
    <lineage>
        <taxon>Eukaryota</taxon>
        <taxon>Sar</taxon>
        <taxon>Alveolata</taxon>
        <taxon>Ciliophora</taxon>
        <taxon>Postciliodesmatophora</taxon>
        <taxon>Heterotrichea</taxon>
        <taxon>Heterotrichida</taxon>
        <taxon>Blepharismidae</taxon>
        <taxon>Blepharisma</taxon>
    </lineage>
</organism>
<dbReference type="SUPFAM" id="SSF56112">
    <property type="entry name" value="Protein kinase-like (PK-like)"/>
    <property type="match status" value="1"/>
</dbReference>
<dbReference type="PROSITE" id="PS00108">
    <property type="entry name" value="PROTEIN_KINASE_ST"/>
    <property type="match status" value="1"/>
</dbReference>
<dbReference type="CDD" id="cd05117">
    <property type="entry name" value="STKc_CAMK"/>
    <property type="match status" value="1"/>
</dbReference>
<dbReference type="PROSITE" id="PS50011">
    <property type="entry name" value="PROTEIN_KINASE_DOM"/>
    <property type="match status" value="1"/>
</dbReference>
<dbReference type="FunFam" id="3.30.200.20:FF:000042">
    <property type="entry name" value="Aurora kinase A"/>
    <property type="match status" value="1"/>
</dbReference>
<sequence length="271" mass="31261">MGNCLRHEEEPNKKLRTKTIDEFEKIYTLGSPLGTGQFSEVLEAKSATKSIAVKCINLAAMRHELHLLRREVEIMKKVRHQNIVQFYEIYENPEFIYITMELCEEGNLKKKIEAFGKMNEEDVKIMTKQILSALVYLHRLKICHRDLKPENILFSNNRVKLADFGLARHMNGTNGFSVVGTPYYLAPEVIDGHYNSKCDIWSLGVVLYYSLTGKLPFNGTCYEDLFSKIQGTEINYGYMSTEAKEFLKLLLHKDQNSRINAEAAIKHSWLN</sequence>
<dbReference type="FunFam" id="1.10.510.10:FF:000571">
    <property type="entry name" value="Maternal embryonic leucine zipper kinase"/>
    <property type="match status" value="1"/>
</dbReference>
<evidence type="ECO:0000256" key="3">
    <source>
        <dbReference type="ARBA" id="ARBA00022840"/>
    </source>
</evidence>
<dbReference type="GO" id="GO:0005524">
    <property type="term" value="F:ATP binding"/>
    <property type="evidence" value="ECO:0007669"/>
    <property type="project" value="UniProtKB-UniRule"/>
</dbReference>
<dbReference type="InterPro" id="IPR011009">
    <property type="entry name" value="Kinase-like_dom_sf"/>
</dbReference>
<name>A0AAU9JU17_9CILI</name>
<dbReference type="Gene3D" id="1.10.510.10">
    <property type="entry name" value="Transferase(Phosphotransferase) domain 1"/>
    <property type="match status" value="1"/>
</dbReference>
<evidence type="ECO:0000313" key="8">
    <source>
        <dbReference type="Proteomes" id="UP001162131"/>
    </source>
</evidence>